<dbReference type="RefSeq" id="WP_253748174.1">
    <property type="nucleotide sequence ID" value="NZ_BAABKA010000108.1"/>
</dbReference>
<name>A0A9X2GTW0_9ACTN</name>
<sequence length="207" mass="21742">MTDSAAPAPGAADDPAETRPAAPRPPWLRALTAVGRRWPSLLALAWAVYSLSDVGDGLEYMILFVLPAAGYLFLAVADRPRITWAVVLALLATVVILRALDIDPWPPLALVVIALAALGLVNGRLRGPRVHAVQAPGAIAFMAAGLLVLSVPPAIGGYLVAAGLVGHAVWDGFHWRAGKIVARTFAEWCGMVDLVLGLGLLVVLITR</sequence>
<keyword evidence="2" id="KW-1133">Transmembrane helix</keyword>
<evidence type="ECO:0000256" key="1">
    <source>
        <dbReference type="SAM" id="MobiDB-lite"/>
    </source>
</evidence>
<feature type="transmembrane region" description="Helical" evidence="2">
    <location>
        <begin position="60"/>
        <end position="77"/>
    </location>
</feature>
<comment type="caution">
    <text evidence="3">The sequence shown here is derived from an EMBL/GenBank/DDBJ whole genome shotgun (WGS) entry which is preliminary data.</text>
</comment>
<proteinExistence type="predicted"/>
<accession>A0A9X2GTW0</accession>
<organism evidence="3 4">
    <name type="scientific">Nonomuraea thailandensis</name>
    <dbReference type="NCBI Taxonomy" id="1188745"/>
    <lineage>
        <taxon>Bacteria</taxon>
        <taxon>Bacillati</taxon>
        <taxon>Actinomycetota</taxon>
        <taxon>Actinomycetes</taxon>
        <taxon>Streptosporangiales</taxon>
        <taxon>Streptosporangiaceae</taxon>
        <taxon>Nonomuraea</taxon>
    </lineage>
</organism>
<feature type="transmembrane region" description="Helical" evidence="2">
    <location>
        <begin position="106"/>
        <end position="125"/>
    </location>
</feature>
<gene>
    <name evidence="3" type="ORF">HD597_007363</name>
</gene>
<keyword evidence="4" id="KW-1185">Reference proteome</keyword>
<keyword evidence="2" id="KW-0472">Membrane</keyword>
<protein>
    <submittedName>
        <fullName evidence="3">Small-conductance mechanosensitive channel</fullName>
    </submittedName>
</protein>
<dbReference type="EMBL" id="JAMZEB010000002">
    <property type="protein sequence ID" value="MCP2360343.1"/>
    <property type="molecule type" value="Genomic_DNA"/>
</dbReference>
<feature type="transmembrane region" description="Helical" evidence="2">
    <location>
        <begin position="185"/>
        <end position="205"/>
    </location>
</feature>
<feature type="transmembrane region" description="Helical" evidence="2">
    <location>
        <begin position="82"/>
        <end position="100"/>
    </location>
</feature>
<evidence type="ECO:0000313" key="4">
    <source>
        <dbReference type="Proteomes" id="UP001139648"/>
    </source>
</evidence>
<feature type="region of interest" description="Disordered" evidence="1">
    <location>
        <begin position="1"/>
        <end position="23"/>
    </location>
</feature>
<feature type="transmembrane region" description="Helical" evidence="2">
    <location>
        <begin position="137"/>
        <end position="165"/>
    </location>
</feature>
<dbReference type="AlphaFoldDB" id="A0A9X2GTW0"/>
<reference evidence="3" key="1">
    <citation type="submission" date="2022-06" db="EMBL/GenBank/DDBJ databases">
        <title>Sequencing the genomes of 1000 actinobacteria strains.</title>
        <authorList>
            <person name="Klenk H.-P."/>
        </authorList>
    </citation>
    <scope>NUCLEOTIDE SEQUENCE</scope>
    <source>
        <strain evidence="3">DSM 46694</strain>
    </source>
</reference>
<dbReference type="Proteomes" id="UP001139648">
    <property type="component" value="Unassembled WGS sequence"/>
</dbReference>
<evidence type="ECO:0000256" key="2">
    <source>
        <dbReference type="SAM" id="Phobius"/>
    </source>
</evidence>
<evidence type="ECO:0000313" key="3">
    <source>
        <dbReference type="EMBL" id="MCP2360343.1"/>
    </source>
</evidence>
<keyword evidence="2" id="KW-0812">Transmembrane</keyword>